<dbReference type="EMBL" id="MN739061">
    <property type="protein sequence ID" value="QHS86743.1"/>
    <property type="molecule type" value="Genomic_DNA"/>
</dbReference>
<feature type="region of interest" description="Disordered" evidence="1">
    <location>
        <begin position="479"/>
        <end position="507"/>
    </location>
</feature>
<protein>
    <submittedName>
        <fullName evidence="2">Uncharacterized protein</fullName>
    </submittedName>
</protein>
<evidence type="ECO:0000313" key="2">
    <source>
        <dbReference type="EMBL" id="QHS86743.1"/>
    </source>
</evidence>
<accession>A0A6C0B5I9</accession>
<feature type="compositionally biased region" description="Polar residues" evidence="1">
    <location>
        <begin position="485"/>
        <end position="499"/>
    </location>
</feature>
<evidence type="ECO:0000256" key="1">
    <source>
        <dbReference type="SAM" id="MobiDB-lite"/>
    </source>
</evidence>
<proteinExistence type="predicted"/>
<reference evidence="2" key="1">
    <citation type="journal article" date="2020" name="Nature">
        <title>Giant virus diversity and host interactions through global metagenomics.</title>
        <authorList>
            <person name="Schulz F."/>
            <person name="Roux S."/>
            <person name="Paez-Espino D."/>
            <person name="Jungbluth S."/>
            <person name="Walsh D.A."/>
            <person name="Denef V.J."/>
            <person name="McMahon K.D."/>
            <person name="Konstantinidis K.T."/>
            <person name="Eloe-Fadrosh E.A."/>
            <person name="Kyrpides N.C."/>
            <person name="Woyke T."/>
        </authorList>
    </citation>
    <scope>NUCLEOTIDE SEQUENCE</scope>
    <source>
        <strain evidence="2">GVMAG-M-3300009422-16</strain>
    </source>
</reference>
<organism evidence="2">
    <name type="scientific">viral metagenome</name>
    <dbReference type="NCBI Taxonomy" id="1070528"/>
    <lineage>
        <taxon>unclassified sequences</taxon>
        <taxon>metagenomes</taxon>
        <taxon>organismal metagenomes</taxon>
    </lineage>
</organism>
<sequence length="623" mass="69384">MSRTFNSNADFNILNRNFNAARKTFKNTSMRGTINPIISQLTGKKIASDKFISRNVKPSFGNSVKQNISSDLNKPILSSHLGNMDYRNKTETAPLFTPTTNTNYNAGTQNNFGEIRSRMQTSQYRKNELPFEQITVGKGLGKDATAVPSGGFHPDYREHIMPKTVDELRGASNPKITYNGVTTNKKDRNNRRAKMGKYEKRTADTFYIQTPDNYIKTTGAVIKEAQRPAIYIKDNNRKDSINYTPSANPTNKAGTQRALYKRSTKNNYEGAGPRNLHKNDAWKDTDFGDYGLKTITNKPNERTISEPKNPLSNFNSIARAIMAPLLDVLKTTKKENFIGNVRPNGNMQIGVPSGVAKDENDVARTTIKETVIENSHTGHIKGSIKLTAYDPKDVARKTIKETNIENSHTGNLTGNTKPISFDPNDIARTTIKETNIDNSHLGNLTGPIKLTTYDPNDIVSLTNRQFTSDISYAGHAENQRHGLGYTSNPQNAPNTNRQTTSDREYSGGAASFYKKTTSYDSSMSSHINLSKEKTLKGRKPTPESVKLTNGGDTINMNINKLFTDGVINRQPTKGKMYISSYTNNSIHSKSKNSYNTTILDEQINPILLKPFNNNPYTQSLSSI</sequence>
<feature type="region of interest" description="Disordered" evidence="1">
    <location>
        <begin position="523"/>
        <end position="551"/>
    </location>
</feature>
<name>A0A6C0B5I9_9ZZZZ</name>
<dbReference type="AlphaFoldDB" id="A0A6C0B5I9"/>